<keyword evidence="7" id="KW-1185">Reference proteome</keyword>
<dbReference type="InterPro" id="IPR036390">
    <property type="entry name" value="WH_DNA-bd_sf"/>
</dbReference>
<protein>
    <submittedName>
        <fullName evidence="6">LysR family transcriptional regulator</fullName>
    </submittedName>
</protein>
<gene>
    <name evidence="6" type="ORF">H8923_10375</name>
</gene>
<comment type="caution">
    <text evidence="6">The sequence shown here is derived from an EMBL/GenBank/DDBJ whole genome shotgun (WGS) entry which is preliminary data.</text>
</comment>
<dbReference type="Proteomes" id="UP000609849">
    <property type="component" value="Unassembled WGS sequence"/>
</dbReference>
<evidence type="ECO:0000256" key="2">
    <source>
        <dbReference type="ARBA" id="ARBA00023015"/>
    </source>
</evidence>
<dbReference type="PANTHER" id="PTHR30419">
    <property type="entry name" value="HTH-TYPE TRANSCRIPTIONAL REGULATOR YBHD"/>
    <property type="match status" value="1"/>
</dbReference>
<proteinExistence type="inferred from homology"/>
<dbReference type="Gene3D" id="3.40.190.290">
    <property type="match status" value="1"/>
</dbReference>
<dbReference type="EMBL" id="JACRWE010000004">
    <property type="protein sequence ID" value="MBC5997168.1"/>
    <property type="molecule type" value="Genomic_DNA"/>
</dbReference>
<evidence type="ECO:0000313" key="7">
    <source>
        <dbReference type="Proteomes" id="UP000609849"/>
    </source>
</evidence>
<dbReference type="InterPro" id="IPR000847">
    <property type="entry name" value="LysR_HTH_N"/>
</dbReference>
<evidence type="ECO:0000259" key="5">
    <source>
        <dbReference type="PROSITE" id="PS50931"/>
    </source>
</evidence>
<dbReference type="RefSeq" id="WP_153924576.1">
    <property type="nucleotide sequence ID" value="NZ_JACRWE010000004.1"/>
</dbReference>
<dbReference type="Pfam" id="PF00126">
    <property type="entry name" value="HTH_1"/>
    <property type="match status" value="1"/>
</dbReference>
<reference evidence="6 7" key="1">
    <citation type="submission" date="2020-08" db="EMBL/GenBank/DDBJ databases">
        <authorList>
            <person name="Liu C."/>
            <person name="Sun Q."/>
        </authorList>
    </citation>
    <scope>NUCLEOTIDE SEQUENCE [LARGE SCALE GENOMIC DNA]</scope>
    <source>
        <strain evidence="6 7">NSJ-18</strain>
    </source>
</reference>
<dbReference type="PROSITE" id="PS50931">
    <property type="entry name" value="HTH_LYSR"/>
    <property type="match status" value="1"/>
</dbReference>
<feature type="domain" description="HTH lysR-type" evidence="5">
    <location>
        <begin position="1"/>
        <end position="58"/>
    </location>
</feature>
<evidence type="ECO:0000256" key="1">
    <source>
        <dbReference type="ARBA" id="ARBA00009437"/>
    </source>
</evidence>
<keyword evidence="3" id="KW-0238">DNA-binding</keyword>
<organism evidence="6 7">
    <name type="scientific">Romboutsia faecis</name>
    <dbReference type="NCBI Taxonomy" id="2764597"/>
    <lineage>
        <taxon>Bacteria</taxon>
        <taxon>Bacillati</taxon>
        <taxon>Bacillota</taxon>
        <taxon>Clostridia</taxon>
        <taxon>Peptostreptococcales</taxon>
        <taxon>Peptostreptococcaceae</taxon>
        <taxon>Romboutsia</taxon>
    </lineage>
</organism>
<evidence type="ECO:0000313" key="6">
    <source>
        <dbReference type="EMBL" id="MBC5997168.1"/>
    </source>
</evidence>
<keyword evidence="2" id="KW-0805">Transcription regulation</keyword>
<dbReference type="CDD" id="cd05466">
    <property type="entry name" value="PBP2_LTTR_substrate"/>
    <property type="match status" value="1"/>
</dbReference>
<keyword evidence="4" id="KW-0804">Transcription</keyword>
<dbReference type="PRINTS" id="PR00039">
    <property type="entry name" value="HTHLYSR"/>
</dbReference>
<dbReference type="InterPro" id="IPR005119">
    <property type="entry name" value="LysR_subst-bd"/>
</dbReference>
<dbReference type="InterPro" id="IPR036388">
    <property type="entry name" value="WH-like_DNA-bd_sf"/>
</dbReference>
<dbReference type="SUPFAM" id="SSF53850">
    <property type="entry name" value="Periplasmic binding protein-like II"/>
    <property type="match status" value="1"/>
</dbReference>
<dbReference type="InterPro" id="IPR050950">
    <property type="entry name" value="HTH-type_LysR_regulators"/>
</dbReference>
<dbReference type="Gene3D" id="1.10.10.10">
    <property type="entry name" value="Winged helix-like DNA-binding domain superfamily/Winged helix DNA-binding domain"/>
    <property type="match status" value="1"/>
</dbReference>
<comment type="similarity">
    <text evidence="1">Belongs to the LysR transcriptional regulatory family.</text>
</comment>
<sequence length="308" mass="35075">MTHKELLYVKTIAEEKSISKAAKKLYISQPSLSQAIQRIESSLGTVLFKRTSSGLLLTFAGEKYCKMAGQVLKMYEDFKLEVSDINDMRTGKINLGITTHLSVYVLPLVIPKFKEICPFIDIYVIEKNSTELEKSLLSGEIDFAIMHEPKSKKNVAIDYESLVNDPFLLAMSKDHPLAKHGKKVSNQEYPYIDLELFRNSDFVMLNKEQRIRHISDNILSLANIHPNIVLTVKNFEAAKRLASQGLGITFIPLQYSKLASQEFPPTYFMLDKKYEASWIMCIATLKNSFLSKADNIFLEIVRDKFSSV</sequence>
<evidence type="ECO:0000256" key="4">
    <source>
        <dbReference type="ARBA" id="ARBA00023163"/>
    </source>
</evidence>
<dbReference type="Pfam" id="PF03466">
    <property type="entry name" value="LysR_substrate"/>
    <property type="match status" value="1"/>
</dbReference>
<dbReference type="SUPFAM" id="SSF46785">
    <property type="entry name" value="Winged helix' DNA-binding domain"/>
    <property type="match status" value="1"/>
</dbReference>
<evidence type="ECO:0000256" key="3">
    <source>
        <dbReference type="ARBA" id="ARBA00023125"/>
    </source>
</evidence>
<accession>A0ABR7JQH2</accession>
<name>A0ABR7JQH2_9FIRM</name>